<dbReference type="AlphaFoldDB" id="A0A7S4AY35"/>
<evidence type="ECO:0000313" key="1">
    <source>
        <dbReference type="EMBL" id="CAE0747649.1"/>
    </source>
</evidence>
<proteinExistence type="predicted"/>
<accession>A0A7S4AY35</accession>
<name>A0A7S4AY35_CHRCT</name>
<sequence length="129" mass="12994">MPPASGVTLLGSPGGMADLWSQVPALAALVPSTLALPDLSPEQVAARVASLAKERASLELAPGVLEQLVATLQQRKEEVAAKNGALAEELLQASLGRYALRACAHGAARAAHATAGAPKLLTAADLLGT</sequence>
<reference evidence="1" key="1">
    <citation type="submission" date="2021-01" db="EMBL/GenBank/DDBJ databases">
        <authorList>
            <person name="Corre E."/>
            <person name="Pelletier E."/>
            <person name="Niang G."/>
            <person name="Scheremetjew M."/>
            <person name="Finn R."/>
            <person name="Kale V."/>
            <person name="Holt S."/>
            <person name="Cochrane G."/>
            <person name="Meng A."/>
            <person name="Brown T."/>
            <person name="Cohen L."/>
        </authorList>
    </citation>
    <scope>NUCLEOTIDE SEQUENCE</scope>
    <source>
        <strain evidence="1">CCMP645</strain>
    </source>
</reference>
<organism evidence="1">
    <name type="scientific">Chrysotila carterae</name>
    <name type="common">Marine alga</name>
    <name type="synonym">Syracosphaera carterae</name>
    <dbReference type="NCBI Taxonomy" id="13221"/>
    <lineage>
        <taxon>Eukaryota</taxon>
        <taxon>Haptista</taxon>
        <taxon>Haptophyta</taxon>
        <taxon>Prymnesiophyceae</taxon>
        <taxon>Isochrysidales</taxon>
        <taxon>Isochrysidaceae</taxon>
        <taxon>Chrysotila</taxon>
    </lineage>
</organism>
<dbReference type="EMBL" id="HBIZ01000424">
    <property type="protein sequence ID" value="CAE0747649.1"/>
    <property type="molecule type" value="Transcribed_RNA"/>
</dbReference>
<gene>
    <name evidence="1" type="ORF">PCAR00345_LOCUS231</name>
</gene>
<protein>
    <submittedName>
        <fullName evidence="1">Uncharacterized protein</fullName>
    </submittedName>
</protein>